<reference evidence="1 2" key="1">
    <citation type="journal article" date="2019" name="Commun. Biol.">
        <title>The bagworm genome reveals a unique fibroin gene that provides high tensile strength.</title>
        <authorList>
            <person name="Kono N."/>
            <person name="Nakamura H."/>
            <person name="Ohtoshi R."/>
            <person name="Tomita M."/>
            <person name="Numata K."/>
            <person name="Arakawa K."/>
        </authorList>
    </citation>
    <scope>NUCLEOTIDE SEQUENCE [LARGE SCALE GENOMIC DNA]</scope>
</reference>
<proteinExistence type="predicted"/>
<dbReference type="OrthoDB" id="8058536at2759"/>
<evidence type="ECO:0000313" key="2">
    <source>
        <dbReference type="Proteomes" id="UP000299102"/>
    </source>
</evidence>
<dbReference type="EMBL" id="BGZK01001595">
    <property type="protein sequence ID" value="GBP82948.1"/>
    <property type="molecule type" value="Genomic_DNA"/>
</dbReference>
<sequence>MCQVQAAFSHEEVRRMALLLKGKITIDSLSIFTSDIRVSFLQGKSVTTTFRDVCSAYDNVQFPILRNKLHKLKMSVRLSNFIINLLSEKRILRIGGESRSQFWSRSASDSYLDPVFNSAFCAAFDSDSATAHTSDLDEAGEYKFLDEAGGKCWQPNVLKDSSIAIYSAGFYTTSALGEISTVPQKLQFKPIRKKGKDIMK</sequence>
<name>A0A4C1Z510_EUMVA</name>
<dbReference type="AlphaFoldDB" id="A0A4C1Z510"/>
<protein>
    <submittedName>
        <fullName evidence="1">Uncharacterized protein</fullName>
    </submittedName>
</protein>
<organism evidence="1 2">
    <name type="scientific">Eumeta variegata</name>
    <name type="common">Bagworm moth</name>
    <name type="synonym">Eumeta japonica</name>
    <dbReference type="NCBI Taxonomy" id="151549"/>
    <lineage>
        <taxon>Eukaryota</taxon>
        <taxon>Metazoa</taxon>
        <taxon>Ecdysozoa</taxon>
        <taxon>Arthropoda</taxon>
        <taxon>Hexapoda</taxon>
        <taxon>Insecta</taxon>
        <taxon>Pterygota</taxon>
        <taxon>Neoptera</taxon>
        <taxon>Endopterygota</taxon>
        <taxon>Lepidoptera</taxon>
        <taxon>Glossata</taxon>
        <taxon>Ditrysia</taxon>
        <taxon>Tineoidea</taxon>
        <taxon>Psychidae</taxon>
        <taxon>Oiketicinae</taxon>
        <taxon>Eumeta</taxon>
    </lineage>
</organism>
<dbReference type="Proteomes" id="UP000299102">
    <property type="component" value="Unassembled WGS sequence"/>
</dbReference>
<comment type="caution">
    <text evidence="1">The sequence shown here is derived from an EMBL/GenBank/DDBJ whole genome shotgun (WGS) entry which is preliminary data.</text>
</comment>
<keyword evidence="2" id="KW-1185">Reference proteome</keyword>
<gene>
    <name evidence="1" type="ORF">EVAR_99739_1</name>
</gene>
<evidence type="ECO:0000313" key="1">
    <source>
        <dbReference type="EMBL" id="GBP82948.1"/>
    </source>
</evidence>
<accession>A0A4C1Z510</accession>